<evidence type="ECO:0000256" key="1">
    <source>
        <dbReference type="ARBA" id="ARBA00022527"/>
    </source>
</evidence>
<evidence type="ECO:0000313" key="4">
    <source>
        <dbReference type="Proteomes" id="UP001604335"/>
    </source>
</evidence>
<dbReference type="GO" id="GO:0005524">
    <property type="term" value="F:ATP binding"/>
    <property type="evidence" value="ECO:0007669"/>
    <property type="project" value="UniProtKB-KW"/>
</dbReference>
<keyword evidence="3" id="KW-0067">ATP-binding</keyword>
<dbReference type="InterPro" id="IPR050267">
    <property type="entry name" value="Anti-sigma-factor_SerPK"/>
</dbReference>
<dbReference type="EMBL" id="JAZAQF010000089">
    <property type="protein sequence ID" value="MFG3819367.1"/>
    <property type="molecule type" value="Genomic_DNA"/>
</dbReference>
<evidence type="ECO:0000313" key="3">
    <source>
        <dbReference type="EMBL" id="MFG3819367.1"/>
    </source>
</evidence>
<organism evidence="3 4">
    <name type="scientific">Limnothrix redekei LRLZ20PSL1</name>
    <dbReference type="NCBI Taxonomy" id="3112953"/>
    <lineage>
        <taxon>Bacteria</taxon>
        <taxon>Bacillati</taxon>
        <taxon>Cyanobacteriota</taxon>
        <taxon>Cyanophyceae</taxon>
        <taxon>Pseudanabaenales</taxon>
        <taxon>Pseudanabaenaceae</taxon>
        <taxon>Limnothrix</taxon>
    </lineage>
</organism>
<dbReference type="RefSeq" id="WP_393015235.1">
    <property type="nucleotide sequence ID" value="NZ_JAZAQF010000089.1"/>
</dbReference>
<keyword evidence="3" id="KW-0547">Nucleotide-binding</keyword>
<dbReference type="InterPro" id="IPR003594">
    <property type="entry name" value="HATPase_dom"/>
</dbReference>
<keyword evidence="4" id="KW-1185">Reference proteome</keyword>
<feature type="domain" description="Histidine kinase/HSP90-like ATPase" evidence="2">
    <location>
        <begin position="34"/>
        <end position="155"/>
    </location>
</feature>
<dbReference type="SUPFAM" id="SSF55874">
    <property type="entry name" value="ATPase domain of HSP90 chaperone/DNA topoisomerase II/histidine kinase"/>
    <property type="match status" value="1"/>
</dbReference>
<sequence length="189" mass="21520">MAPTVRQEKHQWRKLSFPSTLHLCPVLDLLVEDVPEPWRFEVRLGLQEALVNAVKHGNGLDPGKRVCVHFSARSHRYWWMISDRGAGFKPPCCCHAPPLPPVAMDADLDDVTMDLDAVEDLLPGNEGECGRGLFILHQVFNRVEWQEGGRVLHLYKETDPIRVSKRQRLAQAAQGLRASLRERYVALVR</sequence>
<dbReference type="Proteomes" id="UP001604335">
    <property type="component" value="Unassembled WGS sequence"/>
</dbReference>
<comment type="caution">
    <text evidence="3">The sequence shown here is derived from an EMBL/GenBank/DDBJ whole genome shotgun (WGS) entry which is preliminary data.</text>
</comment>
<dbReference type="PANTHER" id="PTHR35526:SF3">
    <property type="entry name" value="ANTI-SIGMA-F FACTOR RSBW"/>
    <property type="match status" value="1"/>
</dbReference>
<proteinExistence type="predicted"/>
<name>A0ABW7CE04_9CYAN</name>
<gene>
    <name evidence="3" type="ORF">VPK24_17105</name>
</gene>
<dbReference type="Pfam" id="PF13581">
    <property type="entry name" value="HATPase_c_2"/>
    <property type="match status" value="1"/>
</dbReference>
<reference evidence="4" key="1">
    <citation type="journal article" date="2024" name="Algal Res.">
        <title>Biochemical, toxicological and genomic investigation of a high-biomass producing Limnothrix strain isolated from Italian shallow drinking water reservoir.</title>
        <authorList>
            <person name="Simonazzi M."/>
            <person name="Shishido T.K."/>
            <person name="Delbaje E."/>
            <person name="Wahlsten M."/>
            <person name="Fewer D.P."/>
            <person name="Sivonen K."/>
            <person name="Pezzolesi L."/>
            <person name="Pistocchi R."/>
        </authorList>
    </citation>
    <scope>NUCLEOTIDE SEQUENCE [LARGE SCALE GENOMIC DNA]</scope>
    <source>
        <strain evidence="4">LRLZ20PSL1</strain>
    </source>
</reference>
<dbReference type="InterPro" id="IPR036890">
    <property type="entry name" value="HATPase_C_sf"/>
</dbReference>
<dbReference type="PIRSF" id="PIRSF020906">
    <property type="entry name" value="Anti_s_fact_PmgA_prd"/>
    <property type="match status" value="1"/>
</dbReference>
<keyword evidence="1" id="KW-0808">Transferase</keyword>
<dbReference type="PANTHER" id="PTHR35526">
    <property type="entry name" value="ANTI-SIGMA-F FACTOR RSBW-RELATED"/>
    <property type="match status" value="1"/>
</dbReference>
<accession>A0ABW7CE04</accession>
<dbReference type="Gene3D" id="3.30.565.10">
    <property type="entry name" value="Histidine kinase-like ATPase, C-terminal domain"/>
    <property type="match status" value="1"/>
</dbReference>
<keyword evidence="1" id="KW-0723">Serine/threonine-protein kinase</keyword>
<dbReference type="InterPro" id="IPR016781">
    <property type="entry name" value="Anti-sigma_regulat_PmgA_prd"/>
</dbReference>
<evidence type="ECO:0000259" key="2">
    <source>
        <dbReference type="Pfam" id="PF13581"/>
    </source>
</evidence>
<keyword evidence="1" id="KW-0418">Kinase</keyword>
<dbReference type="CDD" id="cd16936">
    <property type="entry name" value="HATPase_RsbW-like"/>
    <property type="match status" value="1"/>
</dbReference>
<protein>
    <submittedName>
        <fullName evidence="3">ATP-binding protein</fullName>
    </submittedName>
</protein>